<evidence type="ECO:0000313" key="2">
    <source>
        <dbReference type="Proteomes" id="UP000018418"/>
    </source>
</evidence>
<gene>
    <name evidence="1" type="ORF">P255_02960</name>
</gene>
<keyword evidence="2" id="KW-1185">Reference proteome</keyword>
<name>V2TZS5_9GAMM</name>
<proteinExistence type="predicted"/>
<accession>V2TZS5</accession>
<evidence type="ECO:0000313" key="1">
    <source>
        <dbReference type="EMBL" id="ESK47478.1"/>
    </source>
</evidence>
<organism evidence="1 2">
    <name type="scientific">Acinetobacter brisouii CIP 110357</name>
    <dbReference type="NCBI Taxonomy" id="1341683"/>
    <lineage>
        <taxon>Bacteria</taxon>
        <taxon>Pseudomonadati</taxon>
        <taxon>Pseudomonadota</taxon>
        <taxon>Gammaproteobacteria</taxon>
        <taxon>Moraxellales</taxon>
        <taxon>Moraxellaceae</taxon>
        <taxon>Acinetobacter</taxon>
    </lineage>
</organism>
<dbReference type="EMBL" id="AYEU01000015">
    <property type="protein sequence ID" value="ESK47478.1"/>
    <property type="molecule type" value="Genomic_DNA"/>
</dbReference>
<dbReference type="HOGENOM" id="CLU_2713134_0_0_6"/>
<protein>
    <submittedName>
        <fullName evidence="1">Uncharacterized protein</fullName>
    </submittedName>
</protein>
<reference evidence="1 2" key="1">
    <citation type="submission" date="2013-10" db="EMBL/GenBank/DDBJ databases">
        <title>The Genome Sequence of Acinetobacter brisouii CIP 110357.</title>
        <authorList>
            <consortium name="The Broad Institute Genomics Platform"/>
            <consortium name="The Broad Institute Genome Sequencing Center for Infectious Disease"/>
            <person name="Cerqueira G."/>
            <person name="Feldgarden M."/>
            <person name="Courvalin P."/>
            <person name="Grillot-Courvalin C."/>
            <person name="Clermont D."/>
            <person name="Rocha E."/>
            <person name="Yoon E.-J."/>
            <person name="Nemec A."/>
            <person name="Young S.K."/>
            <person name="Zeng Q."/>
            <person name="Gargeya S."/>
            <person name="Fitzgerald M."/>
            <person name="Abouelleil A."/>
            <person name="Alvarado L."/>
            <person name="Berlin A.M."/>
            <person name="Chapman S.B."/>
            <person name="Gainer-Dewar J."/>
            <person name="Goldberg J."/>
            <person name="Gnerre S."/>
            <person name="Griggs A."/>
            <person name="Gujja S."/>
            <person name="Hansen M."/>
            <person name="Howarth C."/>
            <person name="Imamovic A."/>
            <person name="Ireland A."/>
            <person name="Larimer J."/>
            <person name="McCowan C."/>
            <person name="Murphy C."/>
            <person name="Pearson M."/>
            <person name="Poon T.W."/>
            <person name="Priest M."/>
            <person name="Roberts A."/>
            <person name="Saif S."/>
            <person name="Shea T."/>
            <person name="Sykes S."/>
            <person name="Wortman J."/>
            <person name="Nusbaum C."/>
            <person name="Birren B."/>
        </authorList>
    </citation>
    <scope>NUCLEOTIDE SEQUENCE [LARGE SCALE GENOMIC DNA]</scope>
    <source>
        <strain evidence="1 2">CIP 110357</strain>
    </source>
</reference>
<comment type="caution">
    <text evidence="1">The sequence shown here is derived from an EMBL/GenBank/DDBJ whole genome shotgun (WGS) entry which is preliminary data.</text>
</comment>
<dbReference type="AlphaFoldDB" id="V2TZS5"/>
<sequence length="72" mass="8809">MIIITFYQFKRLARQYQKDNKGQNIELTNIILQTSYLDYANRVPNYLVTRIKHHFKDRPFIELVRQQHVTEV</sequence>
<dbReference type="Proteomes" id="UP000018418">
    <property type="component" value="Unassembled WGS sequence"/>
</dbReference>